<proteinExistence type="predicted"/>
<dbReference type="PANTHER" id="PTHR44329:SF214">
    <property type="entry name" value="PROTEIN KINASE DOMAIN-CONTAINING PROTEIN"/>
    <property type="match status" value="1"/>
</dbReference>
<dbReference type="GO" id="GO:0016301">
    <property type="term" value="F:kinase activity"/>
    <property type="evidence" value="ECO:0007669"/>
    <property type="project" value="UniProtKB-KW"/>
</dbReference>
<accession>A0ABR2GYU5</accession>
<dbReference type="InterPro" id="IPR008271">
    <property type="entry name" value="Ser/Thr_kinase_AS"/>
</dbReference>
<dbReference type="PROSITE" id="PS50011">
    <property type="entry name" value="PROTEIN_KINASE_DOM"/>
    <property type="match status" value="1"/>
</dbReference>
<dbReference type="InterPro" id="IPR051681">
    <property type="entry name" value="Ser/Thr_Kinases-Pseudokinases"/>
</dbReference>
<dbReference type="SUPFAM" id="SSF56112">
    <property type="entry name" value="Protein kinase-like (PK-like)"/>
    <property type="match status" value="1"/>
</dbReference>
<name>A0ABR2GYU5_9EUKA</name>
<organism evidence="2 3">
    <name type="scientific">Tritrichomonas musculus</name>
    <dbReference type="NCBI Taxonomy" id="1915356"/>
    <lineage>
        <taxon>Eukaryota</taxon>
        <taxon>Metamonada</taxon>
        <taxon>Parabasalia</taxon>
        <taxon>Tritrichomonadida</taxon>
        <taxon>Tritrichomonadidae</taxon>
        <taxon>Tritrichomonas</taxon>
    </lineage>
</organism>
<evidence type="ECO:0000313" key="2">
    <source>
        <dbReference type="EMBL" id="KAK8839124.1"/>
    </source>
</evidence>
<keyword evidence="3" id="KW-1185">Reference proteome</keyword>
<keyword evidence="2" id="KW-0808">Transferase</keyword>
<sequence length="453" mass="52209">MENHEEDSQEIPEEVKALVIPDELKDKVIDNLSDYKKIKRISGGSFGFVYKIKRKSDSSIFAGKFSKDTLRPPDEEETDYNKGKYFRIEEFILMAKLDYPALLKLIAFCPINFANEPYPTIILPFMVNGTVKDFLKTQSRTNTKVYIILLGTAIGMRHLQSLGIAHRDLKPENVLLDQNFYPHVADFGSSKSVEDAILSTQIGTPIFLAPEIVEIGQYGIEVDVYSFAIMAYCLLTGQQPYPTSGFTYQKIIKGERPKTENIVSPYVKNFLEKAWNGNPSERPTFDEIINMMTDKRFIESYSPIIDEVIKYLEIFGEEFVEIQQNLKHVFESNPEFQYSKYKNETEDDYCSSSVDYSESYENALGLTPKEVRQILSIIKVSEDVFNHWCETYQQNSSTKNEKRAEQIEFMITETHYPRRVVELAYDYLISSNSLDDTQVMFIASSFNSVEVEK</sequence>
<dbReference type="Gene3D" id="1.10.510.10">
    <property type="entry name" value="Transferase(Phosphotransferase) domain 1"/>
    <property type="match status" value="1"/>
</dbReference>
<dbReference type="PANTHER" id="PTHR44329">
    <property type="entry name" value="SERINE/THREONINE-PROTEIN KINASE TNNI3K-RELATED"/>
    <property type="match status" value="1"/>
</dbReference>
<dbReference type="InterPro" id="IPR000719">
    <property type="entry name" value="Prot_kinase_dom"/>
</dbReference>
<gene>
    <name evidence="2" type="ORF">M9Y10_032596</name>
</gene>
<protein>
    <submittedName>
        <fullName evidence="2">Receptor-interacting serine/threonine-protein kinase 3</fullName>
    </submittedName>
</protein>
<evidence type="ECO:0000259" key="1">
    <source>
        <dbReference type="PROSITE" id="PS50011"/>
    </source>
</evidence>
<comment type="caution">
    <text evidence="2">The sequence shown here is derived from an EMBL/GenBank/DDBJ whole genome shotgun (WGS) entry which is preliminary data.</text>
</comment>
<reference evidence="2 3" key="1">
    <citation type="submission" date="2024-04" db="EMBL/GenBank/DDBJ databases">
        <title>Tritrichomonas musculus Genome.</title>
        <authorList>
            <person name="Alves-Ferreira E."/>
            <person name="Grigg M."/>
            <person name="Lorenzi H."/>
            <person name="Galac M."/>
        </authorList>
    </citation>
    <scope>NUCLEOTIDE SEQUENCE [LARGE SCALE GENOMIC DNA]</scope>
    <source>
        <strain evidence="2 3">EAF2021</strain>
    </source>
</reference>
<dbReference type="SMART" id="SM00220">
    <property type="entry name" value="S_TKc"/>
    <property type="match status" value="1"/>
</dbReference>
<evidence type="ECO:0000313" key="3">
    <source>
        <dbReference type="Proteomes" id="UP001470230"/>
    </source>
</evidence>
<dbReference type="PROSITE" id="PS00108">
    <property type="entry name" value="PROTEIN_KINASE_ST"/>
    <property type="match status" value="1"/>
</dbReference>
<dbReference type="InterPro" id="IPR011009">
    <property type="entry name" value="Kinase-like_dom_sf"/>
</dbReference>
<keyword evidence="2" id="KW-0418">Kinase</keyword>
<dbReference type="Pfam" id="PF00069">
    <property type="entry name" value="Pkinase"/>
    <property type="match status" value="1"/>
</dbReference>
<keyword evidence="2" id="KW-0675">Receptor</keyword>
<dbReference type="Proteomes" id="UP001470230">
    <property type="component" value="Unassembled WGS sequence"/>
</dbReference>
<dbReference type="EMBL" id="JAPFFF010000053">
    <property type="protein sequence ID" value="KAK8839124.1"/>
    <property type="molecule type" value="Genomic_DNA"/>
</dbReference>
<feature type="domain" description="Protein kinase" evidence="1">
    <location>
        <begin position="35"/>
        <end position="298"/>
    </location>
</feature>